<organism evidence="2 3">
    <name type="scientific">Paenibacillus peoriae</name>
    <dbReference type="NCBI Taxonomy" id="59893"/>
    <lineage>
        <taxon>Bacteria</taxon>
        <taxon>Bacillati</taxon>
        <taxon>Bacillota</taxon>
        <taxon>Bacilli</taxon>
        <taxon>Bacillales</taxon>
        <taxon>Paenibacillaceae</taxon>
        <taxon>Paenibacillus</taxon>
    </lineage>
</organism>
<proteinExistence type="predicted"/>
<gene>
    <name evidence="2" type="ORF">J2W98_003954</name>
</gene>
<reference evidence="2 3" key="1">
    <citation type="submission" date="2023-07" db="EMBL/GenBank/DDBJ databases">
        <title>Sorghum-associated microbial communities from plants grown in Nebraska, USA.</title>
        <authorList>
            <person name="Schachtman D."/>
        </authorList>
    </citation>
    <scope>NUCLEOTIDE SEQUENCE [LARGE SCALE GENOMIC DNA]</scope>
    <source>
        <strain evidence="2 3">BE143</strain>
    </source>
</reference>
<dbReference type="RefSeq" id="WP_068941873.1">
    <property type="nucleotide sequence ID" value="NZ_JAVDUG010000005.1"/>
</dbReference>
<dbReference type="EMBL" id="JAVDUG010000005">
    <property type="protein sequence ID" value="MDR6779673.1"/>
    <property type="molecule type" value="Genomic_DNA"/>
</dbReference>
<dbReference type="InterPro" id="IPR001387">
    <property type="entry name" value="Cro/C1-type_HTH"/>
</dbReference>
<accession>A0ABU1QJC3</accession>
<comment type="caution">
    <text evidence="2">The sequence shown here is derived from an EMBL/GenBank/DDBJ whole genome shotgun (WGS) entry which is preliminary data.</text>
</comment>
<name>A0ABU1QJC3_9BACL</name>
<dbReference type="Gene3D" id="1.10.260.40">
    <property type="entry name" value="lambda repressor-like DNA-binding domains"/>
    <property type="match status" value="1"/>
</dbReference>
<dbReference type="Proteomes" id="UP001266807">
    <property type="component" value="Unassembled WGS sequence"/>
</dbReference>
<keyword evidence="3" id="KW-1185">Reference proteome</keyword>
<dbReference type="CDD" id="cd00093">
    <property type="entry name" value="HTH_XRE"/>
    <property type="match status" value="1"/>
</dbReference>
<sequence length="78" mass="8813">MTIVNESNIGIIRAVYRLSYEEIGALMGVSGRFVSYVENGARNLPKVRANMLEKKLDLTPDKLTRLTEIYRDTLLPGK</sequence>
<feature type="domain" description="HTH cro/C1-type" evidence="1">
    <location>
        <begin position="21"/>
        <end position="63"/>
    </location>
</feature>
<dbReference type="SUPFAM" id="SSF47413">
    <property type="entry name" value="lambda repressor-like DNA-binding domains"/>
    <property type="match status" value="1"/>
</dbReference>
<evidence type="ECO:0000313" key="3">
    <source>
        <dbReference type="Proteomes" id="UP001266807"/>
    </source>
</evidence>
<dbReference type="InterPro" id="IPR010982">
    <property type="entry name" value="Lambda_DNA-bd_dom_sf"/>
</dbReference>
<dbReference type="PROSITE" id="PS50943">
    <property type="entry name" value="HTH_CROC1"/>
    <property type="match status" value="1"/>
</dbReference>
<evidence type="ECO:0000313" key="2">
    <source>
        <dbReference type="EMBL" id="MDR6779673.1"/>
    </source>
</evidence>
<protein>
    <submittedName>
        <fullName evidence="2">Transcriptional regulator with XRE-family HTH domain</fullName>
    </submittedName>
</protein>
<evidence type="ECO:0000259" key="1">
    <source>
        <dbReference type="PROSITE" id="PS50943"/>
    </source>
</evidence>